<sequence length="63" mass="6977">MKNQIFNLGKILSKPEQKKVNGGNDEPNSRGCYEQPVADVECISPWVYVSGCGFTCMIAPTWP</sequence>
<reference evidence="1 2" key="1">
    <citation type="submission" date="2023-04" db="EMBL/GenBank/DDBJ databases">
        <title>Tenacibaculum tangerinum sp. nov., isolated from sea tidal flat of South Korea.</title>
        <authorList>
            <person name="Lee S.H."/>
            <person name="Kim J.-J."/>
        </authorList>
    </citation>
    <scope>NUCLEOTIDE SEQUENCE [LARGE SCALE GENOMIC DNA]</scope>
    <source>
        <strain evidence="1 2">GRR-S3-23</strain>
    </source>
</reference>
<accession>A0ABY8L9Q2</accession>
<dbReference type="EMBL" id="CP122539">
    <property type="protein sequence ID" value="WGH76873.1"/>
    <property type="molecule type" value="Genomic_DNA"/>
</dbReference>
<evidence type="ECO:0000313" key="2">
    <source>
        <dbReference type="Proteomes" id="UP001232001"/>
    </source>
</evidence>
<gene>
    <name evidence="1" type="ORF">P8625_06945</name>
</gene>
<dbReference type="RefSeq" id="WP_279652733.1">
    <property type="nucleotide sequence ID" value="NZ_CP122539.1"/>
</dbReference>
<protein>
    <submittedName>
        <fullName evidence="1">Uncharacterized protein</fullName>
    </submittedName>
</protein>
<proteinExistence type="predicted"/>
<organism evidence="1 2">
    <name type="scientific">Tenacibaculum tangerinum</name>
    <dbReference type="NCBI Taxonomy" id="3038772"/>
    <lineage>
        <taxon>Bacteria</taxon>
        <taxon>Pseudomonadati</taxon>
        <taxon>Bacteroidota</taxon>
        <taxon>Flavobacteriia</taxon>
        <taxon>Flavobacteriales</taxon>
        <taxon>Flavobacteriaceae</taxon>
        <taxon>Tenacibaculum</taxon>
    </lineage>
</organism>
<keyword evidence="2" id="KW-1185">Reference proteome</keyword>
<dbReference type="Proteomes" id="UP001232001">
    <property type="component" value="Chromosome"/>
</dbReference>
<name>A0ABY8L9Q2_9FLAO</name>
<evidence type="ECO:0000313" key="1">
    <source>
        <dbReference type="EMBL" id="WGH76873.1"/>
    </source>
</evidence>